<dbReference type="SMART" id="SM00237">
    <property type="entry name" value="Calx_beta"/>
    <property type="match status" value="1"/>
</dbReference>
<dbReference type="PANTHER" id="PTHR45739">
    <property type="entry name" value="MATRIX PROTEIN, PUTATIVE-RELATED"/>
    <property type="match status" value="1"/>
</dbReference>
<dbReference type="Pfam" id="PF19076">
    <property type="entry name" value="CshA_repeat"/>
    <property type="match status" value="1"/>
</dbReference>
<dbReference type="InterPro" id="IPR024973">
    <property type="entry name" value="ESPR"/>
</dbReference>
<organism evidence="7 8">
    <name type="scientific">Rhodoferax mekongensis</name>
    <dbReference type="NCBI Taxonomy" id="3068341"/>
    <lineage>
        <taxon>Bacteria</taxon>
        <taxon>Pseudomonadati</taxon>
        <taxon>Pseudomonadota</taxon>
        <taxon>Betaproteobacteria</taxon>
        <taxon>Burkholderiales</taxon>
        <taxon>Comamonadaceae</taxon>
        <taxon>Rhodoferax</taxon>
    </lineage>
</organism>
<feature type="compositionally biased region" description="Polar residues" evidence="4">
    <location>
        <begin position="2258"/>
        <end position="2270"/>
    </location>
</feature>
<dbReference type="InterPro" id="IPR003644">
    <property type="entry name" value="Calx_beta"/>
</dbReference>
<dbReference type="InterPro" id="IPR006644">
    <property type="entry name" value="Cadg"/>
</dbReference>
<evidence type="ECO:0000259" key="6">
    <source>
        <dbReference type="SMART" id="SM00736"/>
    </source>
</evidence>
<evidence type="ECO:0000256" key="3">
    <source>
        <dbReference type="ARBA" id="ARBA00022837"/>
    </source>
</evidence>
<evidence type="ECO:0000313" key="7">
    <source>
        <dbReference type="EMBL" id="WNO03746.1"/>
    </source>
</evidence>
<feature type="domain" description="Calx-beta" evidence="5">
    <location>
        <begin position="2006"/>
        <end position="2103"/>
    </location>
</feature>
<keyword evidence="1" id="KW-0732">Signal</keyword>
<keyword evidence="8" id="KW-1185">Reference proteome</keyword>
<dbReference type="InterPro" id="IPR040853">
    <property type="entry name" value="RapA2_cadherin-like"/>
</dbReference>
<dbReference type="Pfam" id="PF17963">
    <property type="entry name" value="Big_9"/>
    <property type="match status" value="1"/>
</dbReference>
<name>A0ABZ0AVV9_9BURK</name>
<dbReference type="PANTHER" id="PTHR45739:SF8">
    <property type="entry name" value="FRAS1-RELATED EXTRACELLULAR MATRIX PROTEIN 1"/>
    <property type="match status" value="1"/>
</dbReference>
<feature type="region of interest" description="Disordered" evidence="4">
    <location>
        <begin position="2118"/>
        <end position="2137"/>
    </location>
</feature>
<proteinExistence type="predicted"/>
<dbReference type="Pfam" id="PF17892">
    <property type="entry name" value="Cadherin_5"/>
    <property type="match status" value="1"/>
</dbReference>
<evidence type="ECO:0000256" key="4">
    <source>
        <dbReference type="SAM" id="MobiDB-lite"/>
    </source>
</evidence>
<dbReference type="InterPro" id="IPR015919">
    <property type="entry name" value="Cadherin-like_sf"/>
</dbReference>
<evidence type="ECO:0000259" key="5">
    <source>
        <dbReference type="SMART" id="SM00237"/>
    </source>
</evidence>
<gene>
    <name evidence="7" type="ORF">RAN89_12560</name>
</gene>
<dbReference type="SMART" id="SM00736">
    <property type="entry name" value="CADG"/>
    <property type="match status" value="1"/>
</dbReference>
<accession>A0ABZ0AVV9</accession>
<dbReference type="Proteomes" id="UP001302257">
    <property type="component" value="Chromosome"/>
</dbReference>
<reference evidence="7 8" key="1">
    <citation type="submission" date="2023-08" db="EMBL/GenBank/DDBJ databases">
        <title>Rhodoferax potami sp. nov. and Rhodoferax mekongensis sp. nov., isolated from the Mekong River in Thailand.</title>
        <authorList>
            <person name="Kitikhun S."/>
            <person name="Charoenyingcharoen P."/>
            <person name="Siriarchawattana P."/>
            <person name="Likhitrattanapisal S."/>
            <person name="Nilsakha T."/>
            <person name="Chanpet A."/>
            <person name="Rattanawaree P."/>
            <person name="Ingsriswang S."/>
        </authorList>
    </citation>
    <scope>NUCLEOTIDE SEQUENCE [LARGE SCALE GENOMIC DNA]</scope>
    <source>
        <strain evidence="7 8">TBRC 17307</strain>
    </source>
</reference>
<dbReference type="SUPFAM" id="SSF49313">
    <property type="entry name" value="Cadherin-like"/>
    <property type="match status" value="1"/>
</dbReference>
<feature type="region of interest" description="Disordered" evidence="4">
    <location>
        <begin position="2248"/>
        <end position="2283"/>
    </location>
</feature>
<dbReference type="Pfam" id="PF13018">
    <property type="entry name" value="ESPR"/>
    <property type="match status" value="1"/>
</dbReference>
<dbReference type="InterPro" id="IPR010221">
    <property type="entry name" value="VCBS_dom"/>
</dbReference>
<dbReference type="RefSeq" id="WP_313866629.1">
    <property type="nucleotide sequence ID" value="NZ_CP132507.1"/>
</dbReference>
<dbReference type="Pfam" id="PF03160">
    <property type="entry name" value="Calx-beta"/>
    <property type="match status" value="1"/>
</dbReference>
<dbReference type="InterPro" id="IPR013783">
    <property type="entry name" value="Ig-like_fold"/>
</dbReference>
<dbReference type="InterPro" id="IPR026395">
    <property type="entry name" value="CshA_fibril"/>
</dbReference>
<dbReference type="InterPro" id="IPR051561">
    <property type="entry name" value="FRAS1_ECM"/>
</dbReference>
<protein>
    <submittedName>
        <fullName evidence="7">Ig-like domain-containing protein</fullName>
    </submittedName>
</protein>
<evidence type="ECO:0000256" key="2">
    <source>
        <dbReference type="ARBA" id="ARBA00022737"/>
    </source>
</evidence>
<dbReference type="InterPro" id="IPR041690">
    <property type="entry name" value="Cadherin_5"/>
</dbReference>
<dbReference type="Gene3D" id="2.60.40.2030">
    <property type="match status" value="2"/>
</dbReference>
<dbReference type="SUPFAM" id="SSF141072">
    <property type="entry name" value="CalX-like"/>
    <property type="match status" value="2"/>
</dbReference>
<keyword evidence="2" id="KW-0677">Repeat</keyword>
<dbReference type="NCBIfam" id="TIGR04225">
    <property type="entry name" value="CshA_fibril_rpt"/>
    <property type="match status" value="1"/>
</dbReference>
<dbReference type="InterPro" id="IPR038081">
    <property type="entry name" value="CalX-like_sf"/>
</dbReference>
<feature type="region of interest" description="Disordered" evidence="4">
    <location>
        <begin position="721"/>
        <end position="746"/>
    </location>
</feature>
<evidence type="ECO:0000256" key="1">
    <source>
        <dbReference type="ARBA" id="ARBA00022729"/>
    </source>
</evidence>
<dbReference type="EMBL" id="CP132507">
    <property type="protein sequence ID" value="WNO03746.1"/>
    <property type="molecule type" value="Genomic_DNA"/>
</dbReference>
<dbReference type="NCBIfam" id="TIGR01965">
    <property type="entry name" value="VCBS_repeat"/>
    <property type="match status" value="3"/>
</dbReference>
<dbReference type="Gene3D" id="2.60.40.10">
    <property type="entry name" value="Immunoglobulins"/>
    <property type="match status" value="3"/>
</dbReference>
<dbReference type="NCBIfam" id="NF012211">
    <property type="entry name" value="tand_rpt_95"/>
    <property type="match status" value="3"/>
</dbReference>
<evidence type="ECO:0000313" key="8">
    <source>
        <dbReference type="Proteomes" id="UP001302257"/>
    </source>
</evidence>
<sequence length="2622" mass="266680">MNRIYQSIWNAITQTFVATPESARSKGKSGSSVCAASPNVTGVPAFSGFRSMVLEQRFVFDGAAVADFASMSEVTGVNAPLISFALADKSVVAPNLLAAQATAERLVTDFISRGDAKEQLFALFNGGSSGAPSVQWTTAFDQFIKNMDSMDSPVRVELRSAQDMGGAKGAFALVGVDETPTIFINADWLSGNPATGTAAADAASITKVLVEEWGHYMDSTLNPESDTPGDEGEMFSRVVVDGVDTQTLSYLSQQDDHGTLSIDGQDVQAEFANFNFSNAYEMVYDLNNNGAIDNTERWADKEQNLHYFNSNNSLGAVQVLDGTNNQNFSGNDVSATSIVIGGTTYHGWISRPIKANGDVKGFYFWTDVGGSFGGKAAFTSLTIAQADGNMDGDSNSSDNRGFLLVVDQSWFDSQIQTNRTQFNINNSKDGALGNVYVANVGSSSDRVDSAINSLIVPNSGPTPANDIGTVIEDQTLTVSAANGLLANDTDPNHDPLTVTSFSVNGVSGTVGSALPVTGGSITVNADGSYSFVPTQGYTGPIPVVSYTISDGHGGIATASLSLVVTPVNDAPSGTDKTITTREGIAYTFGAGDFGFADPDDSPANTLSSVMITTLPGAGSLTLNGVAVTAGQEISLADLSKLKYISAANANGAGYASFTFQVRDNGGTANGGADLDASPNTITFNVTNVNSAPVALADTSSSSGAVAAVESGYGVAGSNATGNVLSNDTDPDSGDSQTVVGATGTGATSGTGPFTVVGRYGTLTINADGSYNYVVDDTNPAVQALRLTSNTLTDHFGYTMEDGGGLRSSSTLAVTITGTNDAPFANPDFNRFTISTTSNVTLTGNVLTNDTDVDTNGETKSLVGLEATGTYVSYAAGGSSTSLAFAASNNSFFNGVAVGDFVYFQTSASPARYYHLLTSGDAKITVTSKATNADGTFAIGLSGTVAKYGTTAITLSTQTLVFATNDVADNSNITGTSKEASITSSTTITKSTVTLSGTSGEIAAGMTVSGTNIPPGSKVLDVTSSGGNLIVTLDQSVTSAPSGTITFTALAGSTVTGKYGTLQINADGSYTYTSDVNASGGVSGADAFSYKMQDAGGVTSASTLTIYAQSSASGAVVASTDAATVTEDTTLSRNAATGLLANDTASSGTKSITAFTWGGSSGTLGTPMTISGVGTLTINSDGSYSFAPAANYTGAIPVVGYTMTNGTTSASSTLTLTMSGVNDAPVGVADTAQAYEAGGYANGLAGINPSGNVLTNDSDPDGNTLTVSAISGGTVGQAKAGSYGSITLNSDGSYTYTVNNSNSSVQALAVGSTPLTDTFTYTVSDGSLTSTATLTVSIRGANDAPVNTLPGTSPSIAEGATGSISGLSMADVDDTSNMTITLSVSNGTISVSNLSGTSVSAGSNGTATLTLSGSKADLNTALGFLTYTGAAGFSGTDTLSMETMDAGGLLDLDTLDINVTADNRALTVSGTTVNEASPYVFFTVGGATGQQVTLAINSGTATLAADFSPNLEYFDGTSWQPYGGGPLTMPGATLLVRTAVYNDAAFEGLESLTLTANNKFGTSTIGNSYIKDDGTGDVFLASNTSGNPDTSGTGFPASLDDDRPVTVNNVSVNEASPYAVFTVTGASGQVIQLALGSQTASVGTDTGNTPSGTELEYFDGSAWVGYTPSSNITMTSATLLVRTAITNDGTFEGQEAFYLAVTKASNSNVSYGIGSIYDDGTGQIFLESNTSGNADISGTGYPAALDDDRSLNIDSPVVNEASNYTVFTLGGNSGQTVSLALVNESSNGTVTGKANVNALQTLKVWDGQTWADYSAGNLPTFDAFGKVYVRVDIIAEQDSPYEGAESYTLNATLSGRAGAVTGVATIMDDGTGVKQDGTFSGSGNTLSVNTNTTGLDDDRTISVGDVAVVEGTDNYVTFSVTGVAGQQVALVLVSTGSASLGVAGTNDVSDVIEINDGSGWVTYTGSLALPSSGVLQARVALRNDATVESTESFKLRATNLGGATFDGTATILDDDGPATFSINDVSVNEAAGTATFTATRSGNTFSSVNVDYATSGGTAISGTDFTAVSGSLNFGPGENSKTFTVAITNDVVFEGSEAFTVTLSNPSAGATLTRATGTGTILDDGSGAGGSDDDRPTVTVSSVTVSEASPYAVFEISLSNPSSSTISFTPTLNSGSATVGSDTGNSGALQYFDGNHWVGASGGITLAANTTSVLVRTAITQDSDYEVSENFTLTTGLISGGVANTSGATGTGTIKDDGTSTNIFDENNRSPIPTVGPADNDNLNPQAEADSARYTPGSAKTISILDNDTGGDAVVPLSVVFVSANATDGGKTLVVAGQGVWVVQTNGSITFTPEAGFSGDPSPITYSVSNAQGNTSTATVTLKAEPLPPAASQPPAPVPLPTPIPVAPAIITEPPAPQVASFDSATQLIERTPLAAVAFREFSDTLTSSSGFRVAVESALESASEPRLSVFNGVANQFALSGRTTSFSLPFDAFSHTRSDAVVSLKAMQLDGSPLPPWIAFDAQAGKFEVDAPNNFTGELKIIIIATDGAREARAQFTFTIGDAQSQVKPFVKGRPGLTEQMLKMGRAESSFHLATGKPVWSDGKNATRIERSAAETVEARRI</sequence>
<dbReference type="Pfam" id="PF17803">
    <property type="entry name" value="Cadherin_4"/>
    <property type="match status" value="4"/>
</dbReference>
<keyword evidence="3" id="KW-0106">Calcium</keyword>
<dbReference type="Gene3D" id="2.60.40.1200">
    <property type="match status" value="1"/>
</dbReference>
<feature type="domain" description="Dystroglycan-type cadherin-like" evidence="6">
    <location>
        <begin position="2468"/>
        <end position="2567"/>
    </location>
</feature>
<dbReference type="Gene3D" id="2.60.40.3440">
    <property type="match status" value="1"/>
</dbReference>